<dbReference type="Pfam" id="PF08659">
    <property type="entry name" value="KR"/>
    <property type="match status" value="1"/>
</dbReference>
<keyword evidence="2" id="KW-0597">Phosphoprotein</keyword>
<dbReference type="SUPFAM" id="SSF52151">
    <property type="entry name" value="FabD/lysophospholipase-like"/>
    <property type="match status" value="1"/>
</dbReference>
<dbReference type="CDD" id="cd02440">
    <property type="entry name" value="AdoMet_MTases"/>
    <property type="match status" value="1"/>
</dbReference>
<reference evidence="13 14" key="1">
    <citation type="submission" date="2023-01" db="EMBL/GenBank/DDBJ databases">
        <title>Analysis of 21 Apiospora genomes using comparative genomics revels a genus with tremendous synthesis potential of carbohydrate active enzymes and secondary metabolites.</title>
        <authorList>
            <person name="Sorensen T."/>
        </authorList>
    </citation>
    <scope>NUCLEOTIDE SEQUENCE [LARGE SCALE GENOMIC DNA]</scope>
    <source>
        <strain evidence="13 14">CBS 114990</strain>
    </source>
</reference>
<evidence type="ECO:0000256" key="9">
    <source>
        <dbReference type="SAM" id="MobiDB-lite"/>
    </source>
</evidence>
<evidence type="ECO:0000256" key="1">
    <source>
        <dbReference type="ARBA" id="ARBA00022450"/>
    </source>
</evidence>
<dbReference type="Pfam" id="PF08242">
    <property type="entry name" value="Methyltransf_12"/>
    <property type="match status" value="1"/>
</dbReference>
<dbReference type="InterPro" id="IPR049900">
    <property type="entry name" value="PKS_mFAS_DH"/>
</dbReference>
<dbReference type="InterPro" id="IPR014043">
    <property type="entry name" value="Acyl_transferase_dom"/>
</dbReference>
<dbReference type="Gene3D" id="3.40.50.150">
    <property type="entry name" value="Vaccinia Virus protein VP39"/>
    <property type="match status" value="1"/>
</dbReference>
<dbReference type="InterPro" id="IPR050091">
    <property type="entry name" value="PKS_NRPS_Biosynth_Enz"/>
</dbReference>
<feature type="domain" description="Carrier" evidence="10">
    <location>
        <begin position="2415"/>
        <end position="2493"/>
    </location>
</feature>
<dbReference type="PANTHER" id="PTHR43775">
    <property type="entry name" value="FATTY ACID SYNTHASE"/>
    <property type="match status" value="1"/>
</dbReference>
<dbReference type="Pfam" id="PF00698">
    <property type="entry name" value="Acyl_transf_1"/>
    <property type="match status" value="1"/>
</dbReference>
<dbReference type="InterPro" id="IPR014030">
    <property type="entry name" value="Ketoacyl_synth_N"/>
</dbReference>
<dbReference type="SMART" id="SM00823">
    <property type="entry name" value="PKS_PP"/>
    <property type="match status" value="1"/>
</dbReference>
<dbReference type="Gene3D" id="3.30.70.3290">
    <property type="match status" value="1"/>
</dbReference>
<feature type="region of interest" description="C-terminal hotdog fold" evidence="8">
    <location>
        <begin position="1033"/>
        <end position="1188"/>
    </location>
</feature>
<dbReference type="InterPro" id="IPR020807">
    <property type="entry name" value="PKS_DH"/>
</dbReference>
<feature type="domain" description="Ketosynthase family 3 (KS3)" evidence="11">
    <location>
        <begin position="2"/>
        <end position="402"/>
    </location>
</feature>
<evidence type="ECO:0000259" key="11">
    <source>
        <dbReference type="PROSITE" id="PS52004"/>
    </source>
</evidence>
<dbReference type="Pfam" id="PF00550">
    <property type="entry name" value="PP-binding"/>
    <property type="match status" value="1"/>
</dbReference>
<gene>
    <name evidence="13" type="ORF">PG997_008671</name>
</gene>
<dbReference type="Gene3D" id="3.40.366.10">
    <property type="entry name" value="Malonyl-Coenzyme A Acyl Carrier Protein, domain 2"/>
    <property type="match status" value="1"/>
</dbReference>
<dbReference type="GeneID" id="92046046"/>
<dbReference type="InterPro" id="IPR020806">
    <property type="entry name" value="PKS_PP-bd"/>
</dbReference>
<dbReference type="InterPro" id="IPR016035">
    <property type="entry name" value="Acyl_Trfase/lysoPLipase"/>
</dbReference>
<dbReference type="SUPFAM" id="SSF47336">
    <property type="entry name" value="ACP-like"/>
    <property type="match status" value="1"/>
</dbReference>
<dbReference type="Pfam" id="PF00109">
    <property type="entry name" value="ketoacyl-synt"/>
    <property type="match status" value="1"/>
</dbReference>
<dbReference type="InterPro" id="IPR013154">
    <property type="entry name" value="ADH-like_N"/>
</dbReference>
<dbReference type="InterPro" id="IPR018201">
    <property type="entry name" value="Ketoacyl_synth_AS"/>
</dbReference>
<comment type="caution">
    <text evidence="8">Lacks conserved residue(s) required for the propagation of feature annotation.</text>
</comment>
<dbReference type="Pfam" id="PF14765">
    <property type="entry name" value="PS-DH"/>
    <property type="match status" value="1"/>
</dbReference>
<dbReference type="EMBL" id="JAQQWN010000006">
    <property type="protein sequence ID" value="KAK8080853.1"/>
    <property type="molecule type" value="Genomic_DNA"/>
</dbReference>
<dbReference type="InterPro" id="IPR016036">
    <property type="entry name" value="Malonyl_transacylase_ACP-bd"/>
</dbReference>
<evidence type="ECO:0008006" key="15">
    <source>
        <dbReference type="Google" id="ProtNLM"/>
    </source>
</evidence>
<dbReference type="SMART" id="SM00825">
    <property type="entry name" value="PKS_KS"/>
    <property type="match status" value="1"/>
</dbReference>
<dbReference type="PROSITE" id="PS50075">
    <property type="entry name" value="CARRIER"/>
    <property type="match status" value="1"/>
</dbReference>
<evidence type="ECO:0000313" key="13">
    <source>
        <dbReference type="EMBL" id="KAK8080853.1"/>
    </source>
</evidence>
<accession>A0ABR1WFH8</accession>
<dbReference type="Pfam" id="PF08240">
    <property type="entry name" value="ADH_N"/>
    <property type="match status" value="1"/>
</dbReference>
<feature type="region of interest" description="N-terminal hotdog fold" evidence="8">
    <location>
        <begin position="879"/>
        <end position="1017"/>
    </location>
</feature>
<dbReference type="SMART" id="SM00829">
    <property type="entry name" value="PKS_ER"/>
    <property type="match status" value="1"/>
</dbReference>
<evidence type="ECO:0000256" key="3">
    <source>
        <dbReference type="ARBA" id="ARBA00022679"/>
    </source>
</evidence>
<dbReference type="Pfam" id="PF22621">
    <property type="entry name" value="CurL-like_PKS_C"/>
    <property type="match status" value="1"/>
</dbReference>
<keyword evidence="7" id="KW-0012">Acyltransferase</keyword>
<evidence type="ECO:0000256" key="4">
    <source>
        <dbReference type="ARBA" id="ARBA00022857"/>
    </source>
</evidence>
<dbReference type="InterPro" id="IPR011032">
    <property type="entry name" value="GroES-like_sf"/>
</dbReference>
<comment type="caution">
    <text evidence="13">The sequence shown here is derived from an EMBL/GenBank/DDBJ whole genome shotgun (WGS) entry which is preliminary data.</text>
</comment>
<dbReference type="InterPro" id="IPR013217">
    <property type="entry name" value="Methyltransf_12"/>
</dbReference>
<dbReference type="InterPro" id="IPR013968">
    <property type="entry name" value="PKS_KR"/>
</dbReference>
<keyword evidence="4" id="KW-0521">NADP</keyword>
<keyword evidence="14" id="KW-1185">Reference proteome</keyword>
<evidence type="ECO:0000313" key="14">
    <source>
        <dbReference type="Proteomes" id="UP001433268"/>
    </source>
</evidence>
<evidence type="ECO:0000256" key="2">
    <source>
        <dbReference type="ARBA" id="ARBA00022553"/>
    </source>
</evidence>
<evidence type="ECO:0000259" key="12">
    <source>
        <dbReference type="PROSITE" id="PS52019"/>
    </source>
</evidence>
<dbReference type="SMART" id="SM00827">
    <property type="entry name" value="PKS_AT"/>
    <property type="match status" value="1"/>
</dbReference>
<organism evidence="13 14">
    <name type="scientific">Apiospora hydei</name>
    <dbReference type="NCBI Taxonomy" id="1337664"/>
    <lineage>
        <taxon>Eukaryota</taxon>
        <taxon>Fungi</taxon>
        <taxon>Dikarya</taxon>
        <taxon>Ascomycota</taxon>
        <taxon>Pezizomycotina</taxon>
        <taxon>Sordariomycetes</taxon>
        <taxon>Xylariomycetidae</taxon>
        <taxon>Amphisphaeriales</taxon>
        <taxon>Apiosporaceae</taxon>
        <taxon>Apiospora</taxon>
    </lineage>
</organism>
<name>A0ABR1WFH8_9PEZI</name>
<dbReference type="SUPFAM" id="SSF55048">
    <property type="entry name" value="Probable ACP-binding domain of malonyl-CoA ACP transacylase"/>
    <property type="match status" value="1"/>
</dbReference>
<feature type="domain" description="PKS/mFAS DH" evidence="12">
    <location>
        <begin position="879"/>
        <end position="1188"/>
    </location>
</feature>
<keyword evidence="3" id="KW-0808">Transferase</keyword>
<dbReference type="InterPro" id="IPR036291">
    <property type="entry name" value="NAD(P)-bd_dom_sf"/>
</dbReference>
<feature type="region of interest" description="Disordered" evidence="9">
    <location>
        <begin position="2341"/>
        <end position="2361"/>
    </location>
</feature>
<dbReference type="PROSITE" id="PS00606">
    <property type="entry name" value="KS3_1"/>
    <property type="match status" value="1"/>
</dbReference>
<keyword evidence="5" id="KW-0560">Oxidoreductase</keyword>
<dbReference type="InterPro" id="IPR057326">
    <property type="entry name" value="KR_dom"/>
</dbReference>
<dbReference type="Pfam" id="PF02801">
    <property type="entry name" value="Ketoacyl-synt_C"/>
    <property type="match status" value="1"/>
</dbReference>
<dbReference type="Gene3D" id="3.90.180.10">
    <property type="entry name" value="Medium-chain alcohol dehydrogenases, catalytic domain"/>
    <property type="match status" value="1"/>
</dbReference>
<dbReference type="SMART" id="SM00826">
    <property type="entry name" value="PKS_DH"/>
    <property type="match status" value="1"/>
</dbReference>
<evidence type="ECO:0000256" key="6">
    <source>
        <dbReference type="ARBA" id="ARBA00023268"/>
    </source>
</evidence>
<evidence type="ECO:0000256" key="8">
    <source>
        <dbReference type="PROSITE-ProRule" id="PRU01363"/>
    </source>
</evidence>
<proteinExistence type="predicted"/>
<sequence>MPEPVAIVGMGCRWPGGVQTPPQFWEFLRDRKDGWAELGQHRYSADGFYHPNPERPGTMAQKGAFLLNEDARLFDHSFFGISSLEAETMDPGQRKLLEVSYEALESAGQSFESVSGSRTGVFVGNFSVDHWMIQQRDWDNPRPYAFSGAGTSILSNRISYIFNLKGPSLTIDTACSSSMHALHLAMNSIRSGDCEAAIVASSNWIGDPGTQMALDKMGALSSTSRCHTFDAKADGYARGEGYGALYLKKASLALIDGSPIRALVRGSSINANGRSVGISRPSVAGQEDVIREAYWNAGNLPLDGTTYFECHGTGTSVGDPIEVAAVGNVFAPGRSHLNPMLVGSVKTNVGHSEGASALASIMKVHSVSGYVKAGVNRPNLTLNGNLWINGAAMEDGNPLRDQVRRDQRQDLERMTTSETAATRRRVLLPLSANSAASLKLNIEALTQASSEASLADLAYTLSAKRSKLPHRTFRVVSPDSMEEDMLIDKRPIKGPAQPTKLGFIFTGQGAQWHAMGAGLFEFQVFRSVIQHLDDVLGTLPWAPTWTLADVLAGNCDEDLVHSAQVSQPVCTALQIGIVDLLASWSVFPTAVAGHSSGEMAAAYAAGRLTAAEAIVAAYCRGLVLTQNRQSGSMLAVGLGLEPATALYLRGHEDRVRVAAINSPGSVTLSGDTEAIEQISAALTESGVFNRLLKTGGNAYHSLHMAALGQSYEDMLIEGLSLIRGFNLCNMEHRYRPITWVSSVAPGKCHGELDGRGWASYWRANLESCVRFSEAIATMTAAPSESVHCFVEVGAHGALKGPLNQIPQSTGRSISYVAAMARHGDGLKSVLHLAGTLFCLDYRGIDLAAVNAVDAPDGSSLQHGSIAVDLPPIDTPTAPHDLLGSKVPGTTARQPQWRNIVRKKDLPWLEHYTVQKDTILPAAGLIAMAVEAANRSRRQSSVEITITGYELRDIHIKSLLSIPEDDYGIEVVTSLCHQGQPSEAVAQYSPFVISSVSRTSNQWTEHCTGFVRVEISSDEKTDARDKEPDQGESGPILADARSWYKTLASLGTVYGTMFQTISNIRSHHEEDVFEAIINLNSTSGVVKGGEADYPLHPTALEGVLMLGLIASHRGCPEEVKGSFSLFRISYLYLKTGSLHSSATAIANKRAARRTGGEGTTDLQLWSQDDQILLDVEGLTWESNTDGAVGTFERNSPLSARLIWKPDIRLLSNQQAREMFPPPQENVDISPLWGITTHLAHLITPTLGRDGSLLAWIERMATSDMSNAMQEARGLSDAALELKIDLLAQKAPKVIEVQIMQLLRRNMAEILSERKTGIDVIINADLLTPLYKTGLLMTSVYPHLSNVMEHISHVSPSLRILEIGGGTGGATRIAMKALGGASGYKRYKDYTFTDVSPGFLSSARDSMGDLPDVHFSVLDCEADPMAQGYEACYDLVLACQVLHATSSMAKTMSNVRKLLKPGGWLVLVETNRNFTVPGIVVGTFTGYWYGVADGRADAPFQGVDAWDTVLKRTGFSGVDVVLDDFPEPHNTTSVMLSRAVAPEAGPGRECGETLGIQLLYDTERSPQALEEIKMELEGRGHSTSIAPLNQALQHSLPSVCVVIWLGCEETVSPIDEHAFTGLSQIAKNSTTTIVLTENGLGNARGKRVALSPCLLERLRCENKSSRLITVEVDLAETSTQRGQDEELARVLVEQLMPISQPRVEDLDGDGDFVWQDGCLRAGRLVPVGESIPPRGHSASVVPMNNLRPSIMAFGKSGDLQSLHFRANSKVSRDLPPDHIEVKITANGLVQTDLASQTRHPETGIPSFEYSGVVGAVGADVTNFKTGDHVYGLRDSSVSTVDWVPASMAQRQHAQDDSTGMATMPLAYTTAFYALDHVAHLRPQQKMLIDSADGPFTIALVRLAKARGADVYALSNDPEPESGLRHALGDQPPHFLSPRDAKLRHHGTYDVIVILSVDREAETVLEAYSRALAPLGHMVYLSGGNNTTPVFNVSQPNINFTGFDISTLIRCAPDLCGTLMCAVDDYYRRGLIGPIQPFTAIDVAEIFPPTVFDSPVKVESNVKLVVTIKDPTTPVKATPPPSRSSFDPEGLYVINGCPSNREESLTRWFRDHGARHIMLLSSTSGDDGWLRRLSSYGIEVRSLVGDVSDRNRGVSMIRDAFLSSPRPISGILHFSGLNSSENGFHHLVAEAEAVTNLHELSISYTLDFFTMVALPLATTSLENSGAERCHQALAQHRRRLGFRASTVSSCMVDSDLLGDDNMSNGYQEQSTSEDSEDSIKILSDYQFVKLIGPALLDRSVAPQQHSTNLAPECSGNPQSPLPGTDIVVCLDPEDLVHVASERSLQMPETMSPISPSPPSIGSSGRMSHLIRALADRKRREEAEDVADGSPVASQRSALIQSTRRSFDQALRSGADRHQTTAFVERAIRSAVADVLFIDVDSVDMARPVADQGLDSLVAAELRGWFQQALGVDVKTLELLDQSRTMQQLAGAVVERALSEHRKT</sequence>
<evidence type="ECO:0000256" key="5">
    <source>
        <dbReference type="ARBA" id="ARBA00023002"/>
    </source>
</evidence>
<dbReference type="SUPFAM" id="SSF50129">
    <property type="entry name" value="GroES-like"/>
    <property type="match status" value="1"/>
</dbReference>
<dbReference type="PROSITE" id="PS52019">
    <property type="entry name" value="PKS_MFAS_DH"/>
    <property type="match status" value="1"/>
</dbReference>
<dbReference type="InterPro" id="IPR036736">
    <property type="entry name" value="ACP-like_sf"/>
</dbReference>
<dbReference type="InterPro" id="IPR020841">
    <property type="entry name" value="PKS_Beta-ketoAc_synthase_dom"/>
</dbReference>
<dbReference type="Pfam" id="PF21089">
    <property type="entry name" value="PKS_DH_N"/>
    <property type="match status" value="1"/>
</dbReference>
<dbReference type="Proteomes" id="UP001433268">
    <property type="component" value="Unassembled WGS sequence"/>
</dbReference>
<feature type="region of interest" description="Disordered" evidence="9">
    <location>
        <begin position="2373"/>
        <end position="2396"/>
    </location>
</feature>
<dbReference type="RefSeq" id="XP_066668328.1">
    <property type="nucleotide sequence ID" value="XM_066812986.1"/>
</dbReference>
<dbReference type="Gene3D" id="3.40.47.10">
    <property type="match status" value="1"/>
</dbReference>
<dbReference type="PANTHER" id="PTHR43775:SF50">
    <property type="entry name" value="HIGHLY REDUCING POLYKETIDE SYNTHASE SRDA"/>
    <property type="match status" value="1"/>
</dbReference>
<dbReference type="PROSITE" id="PS52004">
    <property type="entry name" value="KS3_2"/>
    <property type="match status" value="1"/>
</dbReference>
<dbReference type="InterPro" id="IPR049551">
    <property type="entry name" value="PKS_DH_C"/>
</dbReference>
<dbReference type="CDD" id="cd05195">
    <property type="entry name" value="enoyl_red"/>
    <property type="match status" value="1"/>
</dbReference>
<keyword evidence="1" id="KW-0596">Phosphopantetheine</keyword>
<dbReference type="InterPro" id="IPR042104">
    <property type="entry name" value="PKS_dehydratase_sf"/>
</dbReference>
<dbReference type="SUPFAM" id="SSF53335">
    <property type="entry name" value="S-adenosyl-L-methionine-dependent methyltransferases"/>
    <property type="match status" value="1"/>
</dbReference>
<evidence type="ECO:0000259" key="10">
    <source>
        <dbReference type="PROSITE" id="PS50075"/>
    </source>
</evidence>
<dbReference type="InterPro" id="IPR001227">
    <property type="entry name" value="Ac_transferase_dom_sf"/>
</dbReference>
<dbReference type="InterPro" id="IPR016039">
    <property type="entry name" value="Thiolase-like"/>
</dbReference>
<dbReference type="InterPro" id="IPR014031">
    <property type="entry name" value="Ketoacyl_synth_C"/>
</dbReference>
<dbReference type="InterPro" id="IPR009081">
    <property type="entry name" value="PP-bd_ACP"/>
</dbReference>
<keyword evidence="6" id="KW-0511">Multifunctional enzyme</keyword>
<dbReference type="Gene3D" id="3.10.129.110">
    <property type="entry name" value="Polyketide synthase dehydratase"/>
    <property type="match status" value="1"/>
</dbReference>
<protein>
    <recommendedName>
        <fullName evidence="15">Polyketide synthase</fullName>
    </recommendedName>
</protein>
<dbReference type="InterPro" id="IPR049552">
    <property type="entry name" value="PKS_DH_N"/>
</dbReference>
<dbReference type="SUPFAM" id="SSF53901">
    <property type="entry name" value="Thiolase-like"/>
    <property type="match status" value="1"/>
</dbReference>
<dbReference type="InterPro" id="IPR020843">
    <property type="entry name" value="ER"/>
</dbReference>
<dbReference type="CDD" id="cd00833">
    <property type="entry name" value="PKS"/>
    <property type="match status" value="1"/>
</dbReference>
<dbReference type="SUPFAM" id="SSF51735">
    <property type="entry name" value="NAD(P)-binding Rossmann-fold domains"/>
    <property type="match status" value="1"/>
</dbReference>
<dbReference type="InterPro" id="IPR029063">
    <property type="entry name" value="SAM-dependent_MTases_sf"/>
</dbReference>
<evidence type="ECO:0000256" key="7">
    <source>
        <dbReference type="ARBA" id="ARBA00023315"/>
    </source>
</evidence>
<dbReference type="Gene3D" id="1.10.1200.10">
    <property type="entry name" value="ACP-like"/>
    <property type="match status" value="1"/>
</dbReference>
<dbReference type="SMART" id="SM00822">
    <property type="entry name" value="PKS_KR"/>
    <property type="match status" value="1"/>
</dbReference>
<dbReference type="Gene3D" id="3.40.50.720">
    <property type="entry name" value="NAD(P)-binding Rossmann-like Domain"/>
    <property type="match status" value="1"/>
</dbReference>